<evidence type="ECO:0000259" key="1">
    <source>
        <dbReference type="Pfam" id="PF02558"/>
    </source>
</evidence>
<comment type="caution">
    <text evidence="2">The sequence shown here is derived from an EMBL/GenBank/DDBJ whole genome shotgun (WGS) entry which is preliminary data.</text>
</comment>
<accession>A0A3E3J2T4</accession>
<reference evidence="2 3" key="1">
    <citation type="submission" date="2018-08" db="EMBL/GenBank/DDBJ databases">
        <title>A genome reference for cultivated species of the human gut microbiota.</title>
        <authorList>
            <person name="Zou Y."/>
            <person name="Xue W."/>
            <person name="Luo G."/>
        </authorList>
    </citation>
    <scope>NUCLEOTIDE SEQUENCE [LARGE SCALE GENOMIC DNA]</scope>
    <source>
        <strain evidence="2 3">AF26-4BH</strain>
    </source>
</reference>
<name>A0A3E3J2T4_9FIRM</name>
<dbReference type="InterPro" id="IPR013332">
    <property type="entry name" value="KPR_N"/>
</dbReference>
<dbReference type="EMBL" id="QVLU01000003">
    <property type="protein sequence ID" value="RGE73615.1"/>
    <property type="molecule type" value="Genomic_DNA"/>
</dbReference>
<protein>
    <recommendedName>
        <fullName evidence="1">Ketopantoate reductase N-terminal domain-containing protein</fullName>
    </recommendedName>
</protein>
<dbReference type="RefSeq" id="WP_081745504.1">
    <property type="nucleotide sequence ID" value="NZ_CALBAU010000046.1"/>
</dbReference>
<dbReference type="AlphaFoldDB" id="A0A3E3J2T4"/>
<dbReference type="InterPro" id="IPR036291">
    <property type="entry name" value="NAD(P)-bd_dom_sf"/>
</dbReference>
<dbReference type="Pfam" id="PF02558">
    <property type="entry name" value="ApbA"/>
    <property type="match status" value="1"/>
</dbReference>
<sequence>MKIIVIGAGGVGSYLCHVLCKNGREVTVLARGVRKRAR</sequence>
<proteinExistence type="predicted"/>
<gene>
    <name evidence="2" type="ORF">DWY69_05445</name>
</gene>
<dbReference type="OrthoDB" id="9775180at2"/>
<organism evidence="2 3">
    <name type="scientific">Eisenbergiella massiliensis</name>
    <dbReference type="NCBI Taxonomy" id="1720294"/>
    <lineage>
        <taxon>Bacteria</taxon>
        <taxon>Bacillati</taxon>
        <taxon>Bacillota</taxon>
        <taxon>Clostridia</taxon>
        <taxon>Lachnospirales</taxon>
        <taxon>Lachnospiraceae</taxon>
        <taxon>Eisenbergiella</taxon>
    </lineage>
</organism>
<feature type="domain" description="Ketopantoate reductase N-terminal" evidence="1">
    <location>
        <begin position="3"/>
        <end position="33"/>
    </location>
</feature>
<dbReference type="Proteomes" id="UP000261166">
    <property type="component" value="Unassembled WGS sequence"/>
</dbReference>
<evidence type="ECO:0000313" key="3">
    <source>
        <dbReference type="Proteomes" id="UP000261166"/>
    </source>
</evidence>
<evidence type="ECO:0000313" key="2">
    <source>
        <dbReference type="EMBL" id="RGE73615.1"/>
    </source>
</evidence>
<dbReference type="SUPFAM" id="SSF51735">
    <property type="entry name" value="NAD(P)-binding Rossmann-fold domains"/>
    <property type="match status" value="1"/>
</dbReference>
<dbReference type="Gene3D" id="3.40.50.720">
    <property type="entry name" value="NAD(P)-binding Rossmann-like Domain"/>
    <property type="match status" value="1"/>
</dbReference>